<organism evidence="1 2">
    <name type="scientific">Ladona fulva</name>
    <name type="common">Scarce chaser dragonfly</name>
    <name type="synonym">Libellula fulva</name>
    <dbReference type="NCBI Taxonomy" id="123851"/>
    <lineage>
        <taxon>Eukaryota</taxon>
        <taxon>Metazoa</taxon>
        <taxon>Ecdysozoa</taxon>
        <taxon>Arthropoda</taxon>
        <taxon>Hexapoda</taxon>
        <taxon>Insecta</taxon>
        <taxon>Pterygota</taxon>
        <taxon>Palaeoptera</taxon>
        <taxon>Odonata</taxon>
        <taxon>Epiprocta</taxon>
        <taxon>Anisoptera</taxon>
        <taxon>Libelluloidea</taxon>
        <taxon>Libellulidae</taxon>
        <taxon>Ladona</taxon>
    </lineage>
</organism>
<keyword evidence="2" id="KW-1185">Reference proteome</keyword>
<dbReference type="AlphaFoldDB" id="A0A8K0PAE7"/>
<protein>
    <submittedName>
        <fullName evidence="1">Uncharacterized protein</fullName>
    </submittedName>
</protein>
<comment type="caution">
    <text evidence="1">The sequence shown here is derived from an EMBL/GenBank/DDBJ whole genome shotgun (WGS) entry which is preliminary data.</text>
</comment>
<evidence type="ECO:0000313" key="1">
    <source>
        <dbReference type="EMBL" id="KAG8239931.1"/>
    </source>
</evidence>
<accession>A0A8K0PAE7</accession>
<proteinExistence type="predicted"/>
<name>A0A8K0PAE7_LADFU</name>
<feature type="non-terminal residue" evidence="1">
    <location>
        <position position="63"/>
    </location>
</feature>
<sequence>MNFNSHNSLYLIPCGEKEVLAYLDKLSKNPVPGADCIPGNLLSECKELILKLLVYILNESLRL</sequence>
<evidence type="ECO:0000313" key="2">
    <source>
        <dbReference type="Proteomes" id="UP000792457"/>
    </source>
</evidence>
<gene>
    <name evidence="1" type="ORF">J437_LFUL019526</name>
</gene>
<dbReference type="Proteomes" id="UP000792457">
    <property type="component" value="Unassembled WGS sequence"/>
</dbReference>
<reference evidence="1" key="1">
    <citation type="submission" date="2013-04" db="EMBL/GenBank/DDBJ databases">
        <authorList>
            <person name="Qu J."/>
            <person name="Murali S.C."/>
            <person name="Bandaranaike D."/>
            <person name="Bellair M."/>
            <person name="Blankenburg K."/>
            <person name="Chao H."/>
            <person name="Dinh H."/>
            <person name="Doddapaneni H."/>
            <person name="Downs B."/>
            <person name="Dugan-Rocha S."/>
            <person name="Elkadiri S."/>
            <person name="Gnanaolivu R.D."/>
            <person name="Hernandez B."/>
            <person name="Javaid M."/>
            <person name="Jayaseelan J.C."/>
            <person name="Lee S."/>
            <person name="Li M."/>
            <person name="Ming W."/>
            <person name="Munidasa M."/>
            <person name="Muniz J."/>
            <person name="Nguyen L."/>
            <person name="Ongeri F."/>
            <person name="Osuji N."/>
            <person name="Pu L.-L."/>
            <person name="Puazo M."/>
            <person name="Qu C."/>
            <person name="Quiroz J."/>
            <person name="Raj R."/>
            <person name="Weissenberger G."/>
            <person name="Xin Y."/>
            <person name="Zou X."/>
            <person name="Han Y."/>
            <person name="Richards S."/>
            <person name="Worley K."/>
            <person name="Muzny D."/>
            <person name="Gibbs R."/>
        </authorList>
    </citation>
    <scope>NUCLEOTIDE SEQUENCE</scope>
    <source>
        <strain evidence="1">Sampled in the wild</strain>
    </source>
</reference>
<dbReference type="EMBL" id="KZ310336">
    <property type="protein sequence ID" value="KAG8239931.1"/>
    <property type="molecule type" value="Genomic_DNA"/>
</dbReference>
<reference evidence="1" key="2">
    <citation type="submission" date="2017-10" db="EMBL/GenBank/DDBJ databases">
        <title>Ladona fulva Genome sequencing and assembly.</title>
        <authorList>
            <person name="Murali S."/>
            <person name="Richards S."/>
            <person name="Bandaranaike D."/>
            <person name="Bellair M."/>
            <person name="Blankenburg K."/>
            <person name="Chao H."/>
            <person name="Dinh H."/>
            <person name="Doddapaneni H."/>
            <person name="Dugan-Rocha S."/>
            <person name="Elkadiri S."/>
            <person name="Gnanaolivu R."/>
            <person name="Hernandez B."/>
            <person name="Skinner E."/>
            <person name="Javaid M."/>
            <person name="Lee S."/>
            <person name="Li M."/>
            <person name="Ming W."/>
            <person name="Munidasa M."/>
            <person name="Muniz J."/>
            <person name="Nguyen L."/>
            <person name="Hughes D."/>
            <person name="Osuji N."/>
            <person name="Pu L.-L."/>
            <person name="Puazo M."/>
            <person name="Qu C."/>
            <person name="Quiroz J."/>
            <person name="Raj R."/>
            <person name="Weissenberger G."/>
            <person name="Xin Y."/>
            <person name="Zou X."/>
            <person name="Han Y."/>
            <person name="Worley K."/>
            <person name="Muzny D."/>
            <person name="Gibbs R."/>
        </authorList>
    </citation>
    <scope>NUCLEOTIDE SEQUENCE</scope>
    <source>
        <strain evidence="1">Sampled in the wild</strain>
    </source>
</reference>